<protein>
    <submittedName>
        <fullName evidence="2">Uncharacterized protein</fullName>
    </submittedName>
</protein>
<gene>
    <name evidence="2" type="ORF">B0T21DRAFT_343301</name>
</gene>
<feature type="compositionally biased region" description="Pro residues" evidence="1">
    <location>
        <begin position="496"/>
        <end position="505"/>
    </location>
</feature>
<evidence type="ECO:0000313" key="3">
    <source>
        <dbReference type="Proteomes" id="UP001172159"/>
    </source>
</evidence>
<dbReference type="AlphaFoldDB" id="A0AA40K6U1"/>
<proteinExistence type="predicted"/>
<evidence type="ECO:0000256" key="1">
    <source>
        <dbReference type="SAM" id="MobiDB-lite"/>
    </source>
</evidence>
<reference evidence="2" key="1">
    <citation type="submission" date="2023-06" db="EMBL/GenBank/DDBJ databases">
        <title>Genome-scale phylogeny and comparative genomics of the fungal order Sordariales.</title>
        <authorList>
            <consortium name="Lawrence Berkeley National Laboratory"/>
            <person name="Hensen N."/>
            <person name="Bonometti L."/>
            <person name="Westerberg I."/>
            <person name="Brannstrom I.O."/>
            <person name="Guillou S."/>
            <person name="Cros-Aarteil S."/>
            <person name="Calhoun S."/>
            <person name="Haridas S."/>
            <person name="Kuo A."/>
            <person name="Mondo S."/>
            <person name="Pangilinan J."/>
            <person name="Riley R."/>
            <person name="Labutti K."/>
            <person name="Andreopoulos B."/>
            <person name="Lipzen A."/>
            <person name="Chen C."/>
            <person name="Yanf M."/>
            <person name="Daum C."/>
            <person name="Ng V."/>
            <person name="Clum A."/>
            <person name="Steindorff A."/>
            <person name="Ohm R."/>
            <person name="Martin F."/>
            <person name="Silar P."/>
            <person name="Natvig D."/>
            <person name="Lalanne C."/>
            <person name="Gautier V."/>
            <person name="Ament-Velasquez S.L."/>
            <person name="Kruys A."/>
            <person name="Hutchinson M.I."/>
            <person name="Powell A.J."/>
            <person name="Barry K."/>
            <person name="Miller A.N."/>
            <person name="Grigoriev I.V."/>
            <person name="Debuchy R."/>
            <person name="Gladieux P."/>
            <person name="Thoren M.H."/>
            <person name="Johannesson H."/>
        </authorList>
    </citation>
    <scope>NUCLEOTIDE SEQUENCE</scope>
    <source>
        <strain evidence="2">CBS 540.89</strain>
    </source>
</reference>
<evidence type="ECO:0000313" key="2">
    <source>
        <dbReference type="EMBL" id="KAK0747527.1"/>
    </source>
</evidence>
<accession>A0AA40K6U1</accession>
<dbReference type="EMBL" id="JAUKTV010000001">
    <property type="protein sequence ID" value="KAK0747527.1"/>
    <property type="molecule type" value="Genomic_DNA"/>
</dbReference>
<dbReference type="Proteomes" id="UP001172159">
    <property type="component" value="Unassembled WGS sequence"/>
</dbReference>
<feature type="region of interest" description="Disordered" evidence="1">
    <location>
        <begin position="485"/>
        <end position="505"/>
    </location>
</feature>
<keyword evidence="3" id="KW-1185">Reference proteome</keyword>
<organism evidence="2 3">
    <name type="scientific">Apiosordaria backusii</name>
    <dbReference type="NCBI Taxonomy" id="314023"/>
    <lineage>
        <taxon>Eukaryota</taxon>
        <taxon>Fungi</taxon>
        <taxon>Dikarya</taxon>
        <taxon>Ascomycota</taxon>
        <taxon>Pezizomycotina</taxon>
        <taxon>Sordariomycetes</taxon>
        <taxon>Sordariomycetidae</taxon>
        <taxon>Sordariales</taxon>
        <taxon>Lasiosphaeriaceae</taxon>
        <taxon>Apiosordaria</taxon>
    </lineage>
</organism>
<name>A0AA40K6U1_9PEZI</name>
<comment type="caution">
    <text evidence="2">The sequence shown here is derived from an EMBL/GenBank/DDBJ whole genome shotgun (WGS) entry which is preliminary data.</text>
</comment>
<sequence>MSVYSSPIEPSTRTSRFPIPEHWYTQTSWRGTKVEVSTGMDSQEALDRLNTEETKAWLNEILAEADQGKRFISEKTQNAVKELIEGLGTKEYWDCGSLEYFRMDIEQLEAKDTRAWLKQTLAEVDQGKLAVSEQTRSLMKEMVRLLKDPKSSDLMDLRMDRFDIYGFKERIKSEEPWLPLYAKVETLERDAWLWRYGQYYAPYLQLIPCETRKRQWNVPNPACPPPPSGVDPEAWELFVTKPWSEIAKQLELEIQEDLDGNHVHVIYTLKKDPKAIILHQLSHLIHQFALESDFNYQTIISGIKTFRRATVHDWLENNELRIARNKLEDDLGDLRNAPAEFERDVKVLKQAIFETVDRYYKPGWRWSKRKGMLLHLRLKSEEELRKVHIRCICHENEAHEIEDILWEVGRQSAEWSRLVIHTYVKRVIMLIGSKERTQIATVKFFNIFFLTNLTAFQPRESKPEFHPCPSNFILTTFISPHQSPSINMNEPEMADRPPPSSALII</sequence>